<evidence type="ECO:0000256" key="1">
    <source>
        <dbReference type="SAM" id="MobiDB-lite"/>
    </source>
</evidence>
<dbReference type="EMBL" id="AP018448">
    <property type="protein sequence ID" value="BBC29094.1"/>
    <property type="molecule type" value="Genomic_DNA"/>
</dbReference>
<evidence type="ECO:0000313" key="3">
    <source>
        <dbReference type="Proteomes" id="UP001321542"/>
    </source>
</evidence>
<sequence>MVGVVVVPDRGGQNEESLQDADGYPVRGAAAVASEVQLSLEGLNALRAAAAVGLGGVFGAAADHRVCASRHAVTPRGGRC</sequence>
<keyword evidence="3" id="KW-1185">Reference proteome</keyword>
<reference evidence="2 3" key="2">
    <citation type="journal article" date="2023" name="ChemBioChem">
        <title>Acyltransferase Domain Exchange between Two Independent Type I Polyketide Synthases in the Same Producer Strain of Macrolide Antibiotics.</title>
        <authorList>
            <person name="Kudo F."/>
            <person name="Kishikawa K."/>
            <person name="Tsuboi K."/>
            <person name="Kido T."/>
            <person name="Usui T."/>
            <person name="Hashimoto J."/>
            <person name="Shin-Ya K."/>
            <person name="Miyanaga A."/>
            <person name="Eguchi T."/>
        </authorList>
    </citation>
    <scope>NUCLEOTIDE SEQUENCE [LARGE SCALE GENOMIC DNA]</scope>
    <source>
        <strain evidence="2 3">A-8890</strain>
    </source>
</reference>
<accession>A0ABM7F088</accession>
<feature type="region of interest" description="Disordered" evidence="1">
    <location>
        <begin position="1"/>
        <end position="20"/>
    </location>
</feature>
<evidence type="ECO:0000313" key="2">
    <source>
        <dbReference type="EMBL" id="BBC29094.1"/>
    </source>
</evidence>
<proteinExistence type="predicted"/>
<gene>
    <name evidence="2" type="ORF">SGFS_003850</name>
</gene>
<dbReference type="Proteomes" id="UP001321542">
    <property type="component" value="Chromosome"/>
</dbReference>
<organism evidence="2 3">
    <name type="scientific">Streptomyces graminofaciens</name>
    <dbReference type="NCBI Taxonomy" id="68212"/>
    <lineage>
        <taxon>Bacteria</taxon>
        <taxon>Bacillati</taxon>
        <taxon>Actinomycetota</taxon>
        <taxon>Actinomycetes</taxon>
        <taxon>Kitasatosporales</taxon>
        <taxon>Streptomycetaceae</taxon>
        <taxon>Streptomyces</taxon>
    </lineage>
</organism>
<name>A0ABM7F088_9ACTN</name>
<protein>
    <submittedName>
        <fullName evidence="2">Uncharacterized protein</fullName>
    </submittedName>
</protein>
<reference evidence="2 3" key="1">
    <citation type="journal article" date="2010" name="ChemBioChem">
        <title>Cloning and characterization of the biosynthetic gene cluster of 16-membered macrolide antibiotic FD-891: involvement of a dual functional cytochrome P450 monooxygenase catalyzing epoxidation and hydroxylation.</title>
        <authorList>
            <person name="Kudo F."/>
            <person name="Motegi A."/>
            <person name="Mizoue K."/>
            <person name="Eguchi T."/>
        </authorList>
    </citation>
    <scope>NUCLEOTIDE SEQUENCE [LARGE SCALE GENOMIC DNA]</scope>
    <source>
        <strain evidence="2 3">A-8890</strain>
    </source>
</reference>